<name>A0A840N1I9_9BRAD</name>
<evidence type="ECO:0000256" key="1">
    <source>
        <dbReference type="SAM" id="Phobius"/>
    </source>
</evidence>
<keyword evidence="1" id="KW-0472">Membrane</keyword>
<comment type="caution">
    <text evidence="2">The sequence shown here is derived from an EMBL/GenBank/DDBJ whole genome shotgun (WGS) entry which is preliminary data.</text>
</comment>
<accession>A0A840N1I9</accession>
<keyword evidence="1" id="KW-1133">Transmembrane helix</keyword>
<protein>
    <submittedName>
        <fullName evidence="2">Uncharacterized protein</fullName>
    </submittedName>
</protein>
<dbReference type="Proteomes" id="UP000521227">
    <property type="component" value="Unassembled WGS sequence"/>
</dbReference>
<evidence type="ECO:0000313" key="3">
    <source>
        <dbReference type="Proteomes" id="UP000521227"/>
    </source>
</evidence>
<sequence length="56" mass="6604">MTYEKQGKLKLIDGGAGEVRPPAAHQPMPKWQWTILWIGSIAIWLLLFYYFWLALR</sequence>
<organism evidence="2 3">
    <name type="scientific">Afipia massiliensis</name>
    <dbReference type="NCBI Taxonomy" id="211460"/>
    <lineage>
        <taxon>Bacteria</taxon>
        <taxon>Pseudomonadati</taxon>
        <taxon>Pseudomonadota</taxon>
        <taxon>Alphaproteobacteria</taxon>
        <taxon>Hyphomicrobiales</taxon>
        <taxon>Nitrobacteraceae</taxon>
        <taxon>Afipia</taxon>
    </lineage>
</organism>
<dbReference type="EMBL" id="JACHIJ010000005">
    <property type="protein sequence ID" value="MBB5053943.1"/>
    <property type="molecule type" value="Genomic_DNA"/>
</dbReference>
<dbReference type="AlphaFoldDB" id="A0A840N1I9"/>
<feature type="transmembrane region" description="Helical" evidence="1">
    <location>
        <begin position="35"/>
        <end position="55"/>
    </location>
</feature>
<reference evidence="2 3" key="1">
    <citation type="submission" date="2020-08" db="EMBL/GenBank/DDBJ databases">
        <title>Genomic Encyclopedia of Type Strains, Phase IV (KMG-IV): sequencing the most valuable type-strain genomes for metagenomic binning, comparative biology and taxonomic classification.</title>
        <authorList>
            <person name="Goeker M."/>
        </authorList>
    </citation>
    <scope>NUCLEOTIDE SEQUENCE [LARGE SCALE GENOMIC DNA]</scope>
    <source>
        <strain evidence="2 3">DSM 17498</strain>
    </source>
</reference>
<proteinExistence type="predicted"/>
<keyword evidence="1" id="KW-0812">Transmembrane</keyword>
<evidence type="ECO:0000313" key="2">
    <source>
        <dbReference type="EMBL" id="MBB5053943.1"/>
    </source>
</evidence>
<gene>
    <name evidence="2" type="ORF">HNQ36_003943</name>
</gene>
<dbReference type="RefSeq" id="WP_184087654.1">
    <property type="nucleotide sequence ID" value="NZ_JACHIJ010000005.1"/>
</dbReference>